<evidence type="ECO:0000256" key="4">
    <source>
        <dbReference type="ARBA" id="ARBA00022989"/>
    </source>
</evidence>
<feature type="transmembrane region" description="Helical" evidence="6">
    <location>
        <begin position="31"/>
        <end position="50"/>
    </location>
</feature>
<keyword evidence="4 6" id="KW-1133">Transmembrane helix</keyword>
<organism evidence="7 8">
    <name type="scientific">Lachnoclostridium phytofermentans</name>
    <dbReference type="NCBI Taxonomy" id="66219"/>
    <lineage>
        <taxon>Bacteria</taxon>
        <taxon>Bacillati</taxon>
        <taxon>Bacillota</taxon>
        <taxon>Clostridia</taxon>
        <taxon>Lachnospirales</taxon>
        <taxon>Lachnospiraceae</taxon>
    </lineage>
</organism>
<comment type="caution">
    <text evidence="7">The sequence shown here is derived from an EMBL/GenBank/DDBJ whole genome shotgun (WGS) entry which is preliminary data.</text>
</comment>
<feature type="transmembrane region" description="Helical" evidence="6">
    <location>
        <begin position="185"/>
        <end position="202"/>
    </location>
</feature>
<keyword evidence="3 6" id="KW-0812">Transmembrane</keyword>
<dbReference type="Pfam" id="PF02653">
    <property type="entry name" value="BPD_transp_2"/>
    <property type="match status" value="1"/>
</dbReference>
<proteinExistence type="predicted"/>
<dbReference type="PANTHER" id="PTHR32196">
    <property type="entry name" value="ABC TRANSPORTER PERMEASE PROTEIN YPHD-RELATED-RELATED"/>
    <property type="match status" value="1"/>
</dbReference>
<name>A0A3D2X5N5_9FIRM</name>
<feature type="transmembrane region" description="Helical" evidence="6">
    <location>
        <begin position="87"/>
        <end position="104"/>
    </location>
</feature>
<sequence length="203" mass="21412">MANTKTNGVADKAGNSKVGFYSNLGVSTKRAISSSLVLVLLFTIFAILKPDQFLSANNMQNLLQQIVTYTIIGCGLTFCLVCGGNDLSAGASMALSGIIVVLMLKQGVPLWIGILVCLTMGVLTGIMNGFFIEILGVIPFVATLGTQWVYRGLANAIVNGAPVYTTSIPSEAVQKQFYQLGGGRFSSGLSYSVIIALVYALIL</sequence>
<feature type="transmembrane region" description="Helical" evidence="6">
    <location>
        <begin position="111"/>
        <end position="142"/>
    </location>
</feature>
<evidence type="ECO:0000256" key="2">
    <source>
        <dbReference type="ARBA" id="ARBA00022475"/>
    </source>
</evidence>
<evidence type="ECO:0000256" key="3">
    <source>
        <dbReference type="ARBA" id="ARBA00022692"/>
    </source>
</evidence>
<feature type="non-terminal residue" evidence="7">
    <location>
        <position position="203"/>
    </location>
</feature>
<dbReference type="AlphaFoldDB" id="A0A3D2X5N5"/>
<evidence type="ECO:0000256" key="1">
    <source>
        <dbReference type="ARBA" id="ARBA00004651"/>
    </source>
</evidence>
<reference evidence="7 8" key="1">
    <citation type="journal article" date="2018" name="Nat. Biotechnol.">
        <title>A standardized bacterial taxonomy based on genome phylogeny substantially revises the tree of life.</title>
        <authorList>
            <person name="Parks D.H."/>
            <person name="Chuvochina M."/>
            <person name="Waite D.W."/>
            <person name="Rinke C."/>
            <person name="Skarshewski A."/>
            <person name="Chaumeil P.A."/>
            <person name="Hugenholtz P."/>
        </authorList>
    </citation>
    <scope>NUCLEOTIDE SEQUENCE [LARGE SCALE GENOMIC DNA]</scope>
    <source>
        <strain evidence="7">UBA11728</strain>
    </source>
</reference>
<accession>A0A3D2X5N5</accession>
<feature type="transmembrane region" description="Helical" evidence="6">
    <location>
        <begin position="62"/>
        <end position="81"/>
    </location>
</feature>
<dbReference type="EMBL" id="DPVV01000200">
    <property type="protein sequence ID" value="HCL01943.1"/>
    <property type="molecule type" value="Genomic_DNA"/>
</dbReference>
<gene>
    <name evidence="7" type="ORF">DHW61_05915</name>
</gene>
<dbReference type="GO" id="GO:0005886">
    <property type="term" value="C:plasma membrane"/>
    <property type="evidence" value="ECO:0007669"/>
    <property type="project" value="UniProtKB-SubCell"/>
</dbReference>
<evidence type="ECO:0000313" key="7">
    <source>
        <dbReference type="EMBL" id="HCL01943.1"/>
    </source>
</evidence>
<dbReference type="GO" id="GO:0022857">
    <property type="term" value="F:transmembrane transporter activity"/>
    <property type="evidence" value="ECO:0007669"/>
    <property type="project" value="InterPro"/>
</dbReference>
<evidence type="ECO:0000313" key="8">
    <source>
        <dbReference type="Proteomes" id="UP000262969"/>
    </source>
</evidence>
<keyword evidence="2" id="KW-1003">Cell membrane</keyword>
<protein>
    <submittedName>
        <fullName evidence="7">ABC transporter permease</fullName>
    </submittedName>
</protein>
<evidence type="ECO:0000256" key="5">
    <source>
        <dbReference type="ARBA" id="ARBA00023136"/>
    </source>
</evidence>
<dbReference type="Proteomes" id="UP000262969">
    <property type="component" value="Unassembled WGS sequence"/>
</dbReference>
<keyword evidence="5 6" id="KW-0472">Membrane</keyword>
<evidence type="ECO:0000256" key="6">
    <source>
        <dbReference type="SAM" id="Phobius"/>
    </source>
</evidence>
<dbReference type="InterPro" id="IPR001851">
    <property type="entry name" value="ABC_transp_permease"/>
</dbReference>
<comment type="subcellular location">
    <subcellularLocation>
        <location evidence="1">Cell membrane</location>
        <topology evidence="1">Multi-pass membrane protein</topology>
    </subcellularLocation>
</comment>